<protein>
    <recommendedName>
        <fullName evidence="4">Zincin peptidase</fullName>
    </recommendedName>
</protein>
<sequence>MPTVRVRWVGFVALLVVLLVVGAFIGTLLDPDGSTWGFAVVFAGTYLLLVLVHEVGHVLPGWFFGMRWANLTFQFGASVRSEHRDGRDRTPSEQLWISLAGPGLHIAAASLGLTVFDRNGLSFAAWVGCLFALFDGVANLLPSGRRSDGWKAVAALADIARRTVRT</sequence>
<organism evidence="2 3">
    <name type="scientific">Yimella lutea</name>
    <dbReference type="NCBI Taxonomy" id="587872"/>
    <lineage>
        <taxon>Bacteria</taxon>
        <taxon>Bacillati</taxon>
        <taxon>Actinomycetota</taxon>
        <taxon>Actinomycetes</taxon>
        <taxon>Micrococcales</taxon>
        <taxon>Dermacoccaceae</taxon>
        <taxon>Yimella</taxon>
    </lineage>
</organism>
<keyword evidence="1" id="KW-1133">Transmembrane helix</keyword>
<keyword evidence="1" id="KW-0472">Membrane</keyword>
<evidence type="ECO:0000256" key="1">
    <source>
        <dbReference type="SAM" id="Phobius"/>
    </source>
</evidence>
<dbReference type="RefSeq" id="WP_141928349.1">
    <property type="nucleotide sequence ID" value="NZ_BAABCI010000003.1"/>
</dbReference>
<reference evidence="2 3" key="1">
    <citation type="submission" date="2019-06" db="EMBL/GenBank/DDBJ databases">
        <title>Sequencing the genomes of 1000 actinobacteria strains.</title>
        <authorList>
            <person name="Klenk H.-P."/>
        </authorList>
    </citation>
    <scope>NUCLEOTIDE SEQUENCE [LARGE SCALE GENOMIC DNA]</scope>
    <source>
        <strain evidence="2 3">DSM 19828</strain>
    </source>
</reference>
<dbReference type="Proteomes" id="UP000320806">
    <property type="component" value="Unassembled WGS sequence"/>
</dbReference>
<dbReference type="EMBL" id="VFMO01000001">
    <property type="protein sequence ID" value="TQJ14551.1"/>
    <property type="molecule type" value="Genomic_DNA"/>
</dbReference>
<feature type="transmembrane region" description="Helical" evidence="1">
    <location>
        <begin position="7"/>
        <end position="29"/>
    </location>
</feature>
<feature type="transmembrane region" description="Helical" evidence="1">
    <location>
        <begin position="35"/>
        <end position="52"/>
    </location>
</feature>
<comment type="caution">
    <text evidence="2">The sequence shown here is derived from an EMBL/GenBank/DDBJ whole genome shotgun (WGS) entry which is preliminary data.</text>
</comment>
<accession>A0A542EGT6</accession>
<evidence type="ECO:0008006" key="4">
    <source>
        <dbReference type="Google" id="ProtNLM"/>
    </source>
</evidence>
<name>A0A542EGT6_9MICO</name>
<evidence type="ECO:0000313" key="3">
    <source>
        <dbReference type="Proteomes" id="UP000320806"/>
    </source>
</evidence>
<keyword evidence="3" id="KW-1185">Reference proteome</keyword>
<dbReference type="AlphaFoldDB" id="A0A542EGT6"/>
<evidence type="ECO:0000313" key="2">
    <source>
        <dbReference type="EMBL" id="TQJ14551.1"/>
    </source>
</evidence>
<keyword evidence="1" id="KW-0812">Transmembrane</keyword>
<proteinExistence type="predicted"/>
<feature type="transmembrane region" description="Helical" evidence="1">
    <location>
        <begin position="95"/>
        <end position="116"/>
    </location>
</feature>
<gene>
    <name evidence="2" type="ORF">FB459_2018</name>
</gene>
<feature type="transmembrane region" description="Helical" evidence="1">
    <location>
        <begin position="122"/>
        <end position="141"/>
    </location>
</feature>